<dbReference type="Proteomes" id="UP000310506">
    <property type="component" value="Unassembled WGS sequence"/>
</dbReference>
<dbReference type="PROSITE" id="PS50977">
    <property type="entry name" value="HTH_TETR_2"/>
    <property type="match status" value="1"/>
</dbReference>
<evidence type="ECO:0000256" key="1">
    <source>
        <dbReference type="ARBA" id="ARBA00023015"/>
    </source>
</evidence>
<proteinExistence type="predicted"/>
<keyword evidence="3" id="KW-0804">Transcription</keyword>
<dbReference type="AlphaFoldDB" id="A0A4V3TV16"/>
<comment type="caution">
    <text evidence="6">The sequence shown here is derived from an EMBL/GenBank/DDBJ whole genome shotgun (WGS) entry which is preliminary data.</text>
</comment>
<keyword evidence="7" id="KW-1185">Reference proteome</keyword>
<evidence type="ECO:0000256" key="2">
    <source>
        <dbReference type="ARBA" id="ARBA00023125"/>
    </source>
</evidence>
<dbReference type="Pfam" id="PF17922">
    <property type="entry name" value="TetR_C_17"/>
    <property type="match status" value="1"/>
</dbReference>
<dbReference type="InterPro" id="IPR036271">
    <property type="entry name" value="Tet_transcr_reg_TetR-rel_C_sf"/>
</dbReference>
<dbReference type="InterPro" id="IPR009057">
    <property type="entry name" value="Homeodomain-like_sf"/>
</dbReference>
<dbReference type="SUPFAM" id="SSF48498">
    <property type="entry name" value="Tetracyclin repressor-like, C-terminal domain"/>
    <property type="match status" value="1"/>
</dbReference>
<evidence type="ECO:0000259" key="5">
    <source>
        <dbReference type="PROSITE" id="PS50977"/>
    </source>
</evidence>
<evidence type="ECO:0000313" key="6">
    <source>
        <dbReference type="EMBL" id="THB61149.1"/>
    </source>
</evidence>
<keyword evidence="2 4" id="KW-0238">DNA-binding</keyword>
<reference evidence="6 7" key="1">
    <citation type="submission" date="2019-01" db="EMBL/GenBank/DDBJ databases">
        <title>Vagococcus silagei sp. nov. isolated from brewer's grain.</title>
        <authorList>
            <person name="Guu J.-R."/>
        </authorList>
    </citation>
    <scope>NUCLEOTIDE SEQUENCE [LARGE SCALE GENOMIC DNA]</scope>
    <source>
        <strain evidence="6 7">2B-2</strain>
    </source>
</reference>
<name>A0A4V3TV16_9ENTE</name>
<dbReference type="EMBL" id="SDGV01000015">
    <property type="protein sequence ID" value="THB61149.1"/>
    <property type="molecule type" value="Genomic_DNA"/>
</dbReference>
<dbReference type="OrthoDB" id="9814703at2"/>
<protein>
    <submittedName>
        <fullName evidence="6">TetR/AcrR family transcriptional regulator</fullName>
    </submittedName>
</protein>
<dbReference type="Pfam" id="PF00440">
    <property type="entry name" value="TetR_N"/>
    <property type="match status" value="1"/>
</dbReference>
<dbReference type="PANTHER" id="PTHR47506:SF6">
    <property type="entry name" value="HTH-TYPE TRANSCRIPTIONAL REPRESSOR NEMR"/>
    <property type="match status" value="1"/>
</dbReference>
<dbReference type="GO" id="GO:0003677">
    <property type="term" value="F:DNA binding"/>
    <property type="evidence" value="ECO:0007669"/>
    <property type="project" value="UniProtKB-UniRule"/>
</dbReference>
<dbReference type="RefSeq" id="WP_136136844.1">
    <property type="nucleotide sequence ID" value="NZ_SDGV01000015.1"/>
</dbReference>
<feature type="domain" description="HTH tetR-type" evidence="5">
    <location>
        <begin position="10"/>
        <end position="70"/>
    </location>
</feature>
<dbReference type="PANTHER" id="PTHR47506">
    <property type="entry name" value="TRANSCRIPTIONAL REGULATORY PROTEIN"/>
    <property type="match status" value="1"/>
</dbReference>
<dbReference type="InterPro" id="IPR001647">
    <property type="entry name" value="HTH_TetR"/>
</dbReference>
<dbReference type="Gene3D" id="1.10.10.60">
    <property type="entry name" value="Homeodomain-like"/>
    <property type="match status" value="1"/>
</dbReference>
<dbReference type="PRINTS" id="PR00455">
    <property type="entry name" value="HTHTETR"/>
</dbReference>
<evidence type="ECO:0000313" key="7">
    <source>
        <dbReference type="Proteomes" id="UP000310506"/>
    </source>
</evidence>
<feature type="DNA-binding region" description="H-T-H motif" evidence="4">
    <location>
        <begin position="33"/>
        <end position="52"/>
    </location>
</feature>
<gene>
    <name evidence="6" type="ORF">ESZ54_06415</name>
</gene>
<sequence>MAKKELTYAEKRKQLIISKSISVFSEKGFNHATMKDVMTATGMSRGGVYAHFNNIDDLFLSVLQYIDDLPKNQLVVNPEQTALSNLFTWVDQSFTFTEASICQIGKALSEYFLAHTKNEIPYLEERRKKLTSQVENFIEAGIKSGEFKPKIDVKNFVELLLCQIDGILLNHYVNGQEEMNNQKLINYLKEQIKRILLK</sequence>
<dbReference type="SUPFAM" id="SSF46689">
    <property type="entry name" value="Homeodomain-like"/>
    <property type="match status" value="1"/>
</dbReference>
<evidence type="ECO:0000256" key="3">
    <source>
        <dbReference type="ARBA" id="ARBA00023163"/>
    </source>
</evidence>
<dbReference type="InterPro" id="IPR041612">
    <property type="entry name" value="YfiR_C"/>
</dbReference>
<organism evidence="6 7">
    <name type="scientific">Vagococcus silagei</name>
    <dbReference type="NCBI Taxonomy" id="2508885"/>
    <lineage>
        <taxon>Bacteria</taxon>
        <taxon>Bacillati</taxon>
        <taxon>Bacillota</taxon>
        <taxon>Bacilli</taxon>
        <taxon>Lactobacillales</taxon>
        <taxon>Enterococcaceae</taxon>
        <taxon>Vagococcus</taxon>
    </lineage>
</organism>
<evidence type="ECO:0000256" key="4">
    <source>
        <dbReference type="PROSITE-ProRule" id="PRU00335"/>
    </source>
</evidence>
<accession>A0A4V3TV16</accession>
<dbReference type="Gene3D" id="1.10.357.10">
    <property type="entry name" value="Tetracycline Repressor, domain 2"/>
    <property type="match status" value="1"/>
</dbReference>
<keyword evidence="1" id="KW-0805">Transcription regulation</keyword>